<evidence type="ECO:0000256" key="5">
    <source>
        <dbReference type="PROSITE-ProRule" id="PRU00339"/>
    </source>
</evidence>
<dbReference type="Pfam" id="PF00931">
    <property type="entry name" value="NB-ARC"/>
    <property type="match status" value="1"/>
</dbReference>
<sequence length="1085" mass="117227">MFRILGPLSIGDGEAALAGAKQHKLLACLLLSPNRAVQIDSILDAMWDDEAPNTAIRQVRNTVSGLRRVLLNANITGPIIHTEGSGYRMEITDDDLDALVFNRLVAEADAQQKEDPAAAVDTLRKALGLWRGTALAGLGSRSLAVSAEAWDRKRLSTIERRIELELGLGRHGAVASELSELVAEHPLNERFRAQLMIALYRLGQPAEALEVYRQTRTLLIDYLGIEPNQQLADLEQRILRRDPALDPAPPPEEPAPAPREARRAAPTPAELPTDIPDFTGRADQLGGLDALMDGIASAVRIAVISGMAGMGKTALAVHWSHRVAESFPDGQLYVNLRGYGPGAPVAPIEALASLLRALGVSGEAVPVDERDASRLLRSELSGKQVLLLLDNARAVDQVRPLLPGSSGCLVLVTSRDRLSGLVARESARRVSLDALTADEAVALISGIVGQERASAELVSVYELAELCGHLPLAMRVAAARISDSSHWTIAEHVSLLRRENRLAALSIEGDEQAAVRVAFDYSYDALPDDAQRMFGLLGLAPGPDFTPEAVGALAGQTREDAAAVLDRLASAHLVDQHALRRYTMHDLLRDYARERCESGTEAEERDVATAALHDFYLRHADGASRTLVPHTIRLPSITEPFTFPDADAARAWLDAEHANLVAAVADASTRPSAHEFAWRMADALRGYFHLGRDAINWITAARAALVAAERAGDEQGQAAAYISLGQHAFFCANDYDAAQRHWELALELSTRSGWVHGQPAILSNLGNVQMMLGDTDKTATYYREALALEETASGWPGFDMVRLNLAITHLDLGDLRRCVELAEEALVKFERAGNRAGVAICLLSLGEAFRLQGKFQRARRHLSQALSVGEKVGDVRSRTIALFRLARMDLDLGAVGEAAERVRAALELAREHADLTEADALNVFGDVLFRQGDHQAAVAEHRAALRMAREGQIRDVECAALIGLAAARTALHDDASAAADCERAITLSRASGYRLLEAQAMTVLAGIRLSAGDTKAAVDLAGAAVDIQRTCQYRLGESAALTVLGRAMLHSDDVTARQHLHVAREHLIELGIDETAHLDALLGER</sequence>
<dbReference type="InterPro" id="IPR001867">
    <property type="entry name" value="OmpR/PhoB-type_DNA-bd"/>
</dbReference>
<feature type="domain" description="OmpR/PhoB-type" evidence="8">
    <location>
        <begin position="1"/>
        <end position="91"/>
    </location>
</feature>
<reference evidence="9 10" key="1">
    <citation type="submission" date="2019-02" db="EMBL/GenBank/DDBJ databases">
        <title>Genomic Encyclopedia of Type Strains, Phase IV (KMG-IV): sequencing the most valuable type-strain genomes for metagenomic binning, comparative biology and taxonomic classification.</title>
        <authorList>
            <person name="Goeker M."/>
        </authorList>
    </citation>
    <scope>NUCLEOTIDE SEQUENCE [LARGE SCALE GENOMIC DNA]</scope>
    <source>
        <strain evidence="9 10">DSM 101727</strain>
    </source>
</reference>
<keyword evidence="10" id="KW-1185">Reference proteome</keyword>
<feature type="compositionally biased region" description="Low complexity" evidence="7">
    <location>
        <begin position="264"/>
        <end position="273"/>
    </location>
</feature>
<protein>
    <submittedName>
        <fullName evidence="9">DNA-binding SARP family transcriptional activator</fullName>
    </submittedName>
</protein>
<dbReference type="SUPFAM" id="SSF52540">
    <property type="entry name" value="P-loop containing nucleoside triphosphate hydrolases"/>
    <property type="match status" value="1"/>
</dbReference>
<dbReference type="RefSeq" id="WP_165401544.1">
    <property type="nucleotide sequence ID" value="NZ_SGWQ01000014.1"/>
</dbReference>
<dbReference type="PROSITE" id="PS50005">
    <property type="entry name" value="TPR"/>
    <property type="match status" value="1"/>
</dbReference>
<feature type="compositionally biased region" description="Pro residues" evidence="7">
    <location>
        <begin position="246"/>
        <end position="257"/>
    </location>
</feature>
<dbReference type="GO" id="GO:0006355">
    <property type="term" value="P:regulation of DNA-templated transcription"/>
    <property type="evidence" value="ECO:0007669"/>
    <property type="project" value="InterPro"/>
</dbReference>
<dbReference type="InterPro" id="IPR027417">
    <property type="entry name" value="P-loop_NTPase"/>
</dbReference>
<dbReference type="PANTHER" id="PTHR35807:SF1">
    <property type="entry name" value="TRANSCRIPTIONAL REGULATOR REDD"/>
    <property type="match status" value="1"/>
</dbReference>
<dbReference type="InterPro" id="IPR011990">
    <property type="entry name" value="TPR-like_helical_dom_sf"/>
</dbReference>
<dbReference type="Gene3D" id="3.40.50.300">
    <property type="entry name" value="P-loop containing nucleotide triphosphate hydrolases"/>
    <property type="match status" value="1"/>
</dbReference>
<dbReference type="InterPro" id="IPR036388">
    <property type="entry name" value="WH-like_DNA-bd_sf"/>
</dbReference>
<dbReference type="PRINTS" id="PR00364">
    <property type="entry name" value="DISEASERSIST"/>
</dbReference>
<evidence type="ECO:0000256" key="4">
    <source>
        <dbReference type="ARBA" id="ARBA00023163"/>
    </source>
</evidence>
<dbReference type="AlphaFoldDB" id="A0A4Q7KDG4"/>
<dbReference type="SUPFAM" id="SSF48452">
    <property type="entry name" value="TPR-like"/>
    <property type="match status" value="3"/>
</dbReference>
<proteinExistence type="inferred from homology"/>
<dbReference type="GO" id="GO:0043531">
    <property type="term" value="F:ADP binding"/>
    <property type="evidence" value="ECO:0007669"/>
    <property type="project" value="InterPro"/>
</dbReference>
<keyword evidence="2" id="KW-0805">Transcription regulation</keyword>
<dbReference type="InterPro" id="IPR005158">
    <property type="entry name" value="BTAD"/>
</dbReference>
<dbReference type="PANTHER" id="PTHR35807">
    <property type="entry name" value="TRANSCRIPTIONAL REGULATOR REDD-RELATED"/>
    <property type="match status" value="1"/>
</dbReference>
<evidence type="ECO:0000256" key="6">
    <source>
        <dbReference type="PROSITE-ProRule" id="PRU01091"/>
    </source>
</evidence>
<dbReference type="EMBL" id="SGWQ01000014">
    <property type="protein sequence ID" value="RZS31425.1"/>
    <property type="molecule type" value="Genomic_DNA"/>
</dbReference>
<dbReference type="InterPro" id="IPR019734">
    <property type="entry name" value="TPR_rpt"/>
</dbReference>
<dbReference type="SMART" id="SM00028">
    <property type="entry name" value="TPR"/>
    <property type="match status" value="9"/>
</dbReference>
<evidence type="ECO:0000256" key="2">
    <source>
        <dbReference type="ARBA" id="ARBA00023015"/>
    </source>
</evidence>
<keyword evidence="4" id="KW-0804">Transcription</keyword>
<comment type="similarity">
    <text evidence="1">Belongs to the AfsR/DnrI/RedD regulatory family.</text>
</comment>
<dbReference type="InterPro" id="IPR002182">
    <property type="entry name" value="NB-ARC"/>
</dbReference>
<dbReference type="Pfam" id="PF03704">
    <property type="entry name" value="BTAD"/>
    <property type="match status" value="1"/>
</dbReference>
<feature type="region of interest" description="Disordered" evidence="7">
    <location>
        <begin position="242"/>
        <end position="277"/>
    </location>
</feature>
<dbReference type="GO" id="GO:0000160">
    <property type="term" value="P:phosphorelay signal transduction system"/>
    <property type="evidence" value="ECO:0007669"/>
    <property type="project" value="InterPro"/>
</dbReference>
<feature type="repeat" description="TPR" evidence="5">
    <location>
        <begin position="759"/>
        <end position="792"/>
    </location>
</feature>
<dbReference type="SUPFAM" id="SSF46894">
    <property type="entry name" value="C-terminal effector domain of the bipartite response regulators"/>
    <property type="match status" value="1"/>
</dbReference>
<evidence type="ECO:0000256" key="3">
    <source>
        <dbReference type="ARBA" id="ARBA00023125"/>
    </source>
</evidence>
<comment type="caution">
    <text evidence="9">The sequence shown here is derived from an EMBL/GenBank/DDBJ whole genome shotgun (WGS) entry which is preliminary data.</text>
</comment>
<dbReference type="GO" id="GO:0003677">
    <property type="term" value="F:DNA binding"/>
    <property type="evidence" value="ECO:0007669"/>
    <property type="project" value="UniProtKB-UniRule"/>
</dbReference>
<dbReference type="SMART" id="SM01043">
    <property type="entry name" value="BTAD"/>
    <property type="match status" value="1"/>
</dbReference>
<evidence type="ECO:0000313" key="10">
    <source>
        <dbReference type="Proteomes" id="UP000294257"/>
    </source>
</evidence>
<keyword evidence="5" id="KW-0802">TPR repeat</keyword>
<dbReference type="CDD" id="cd15831">
    <property type="entry name" value="BTAD"/>
    <property type="match status" value="1"/>
</dbReference>
<evidence type="ECO:0000259" key="8">
    <source>
        <dbReference type="PROSITE" id="PS51755"/>
    </source>
</evidence>
<gene>
    <name evidence="9" type="ORF">EV193_114117</name>
</gene>
<accession>A0A4Q7KDG4</accession>
<evidence type="ECO:0000256" key="7">
    <source>
        <dbReference type="SAM" id="MobiDB-lite"/>
    </source>
</evidence>
<dbReference type="Gene3D" id="1.25.40.10">
    <property type="entry name" value="Tetratricopeptide repeat domain"/>
    <property type="match status" value="3"/>
</dbReference>
<dbReference type="SMART" id="SM00862">
    <property type="entry name" value="Trans_reg_C"/>
    <property type="match status" value="1"/>
</dbReference>
<evidence type="ECO:0000256" key="1">
    <source>
        <dbReference type="ARBA" id="ARBA00005820"/>
    </source>
</evidence>
<keyword evidence="3 6" id="KW-0238">DNA-binding</keyword>
<organism evidence="9 10">
    <name type="scientific">Herbihabitans rhizosphaerae</name>
    <dbReference type="NCBI Taxonomy" id="1872711"/>
    <lineage>
        <taxon>Bacteria</taxon>
        <taxon>Bacillati</taxon>
        <taxon>Actinomycetota</taxon>
        <taxon>Actinomycetes</taxon>
        <taxon>Pseudonocardiales</taxon>
        <taxon>Pseudonocardiaceae</taxon>
        <taxon>Herbihabitans</taxon>
    </lineage>
</organism>
<dbReference type="PROSITE" id="PS51755">
    <property type="entry name" value="OMPR_PHOB"/>
    <property type="match status" value="1"/>
</dbReference>
<evidence type="ECO:0000313" key="9">
    <source>
        <dbReference type="EMBL" id="RZS31425.1"/>
    </source>
</evidence>
<name>A0A4Q7KDG4_9PSEU</name>
<dbReference type="Gene3D" id="1.10.10.10">
    <property type="entry name" value="Winged helix-like DNA-binding domain superfamily/Winged helix DNA-binding domain"/>
    <property type="match status" value="2"/>
</dbReference>
<dbReference type="InterPro" id="IPR051677">
    <property type="entry name" value="AfsR-DnrI-RedD_regulator"/>
</dbReference>
<dbReference type="Pfam" id="PF00486">
    <property type="entry name" value="Trans_reg_C"/>
    <property type="match status" value="1"/>
</dbReference>
<dbReference type="Proteomes" id="UP000294257">
    <property type="component" value="Unassembled WGS sequence"/>
</dbReference>
<dbReference type="InterPro" id="IPR016032">
    <property type="entry name" value="Sig_transdc_resp-reg_C-effctor"/>
</dbReference>
<dbReference type="Pfam" id="PF13424">
    <property type="entry name" value="TPR_12"/>
    <property type="match status" value="1"/>
</dbReference>
<feature type="DNA-binding region" description="OmpR/PhoB-type" evidence="6">
    <location>
        <begin position="1"/>
        <end position="91"/>
    </location>
</feature>